<name>A0AAN8IYI2_PATCE</name>
<dbReference type="Pfam" id="PF07065">
    <property type="entry name" value="D123"/>
    <property type="match status" value="1"/>
</dbReference>
<evidence type="ECO:0000256" key="1">
    <source>
        <dbReference type="ARBA" id="ARBA00011047"/>
    </source>
</evidence>
<dbReference type="PANTHER" id="PTHR15323:SF6">
    <property type="entry name" value="CELL DIVISION CYCLE PROTEIN 123 HOMOLOG"/>
    <property type="match status" value="1"/>
</dbReference>
<dbReference type="InterPro" id="IPR009772">
    <property type="entry name" value="CDC123"/>
</dbReference>
<reference evidence="2 3" key="1">
    <citation type="submission" date="2024-01" db="EMBL/GenBank/DDBJ databases">
        <title>The genome of the rayed Mediterranean limpet Patella caerulea (Linnaeus, 1758).</title>
        <authorList>
            <person name="Anh-Thu Weber A."/>
            <person name="Halstead-Nussloch G."/>
        </authorList>
    </citation>
    <scope>NUCLEOTIDE SEQUENCE [LARGE SCALE GENOMIC DNA]</scope>
    <source>
        <strain evidence="2">AATW-2023a</strain>
        <tissue evidence="2">Whole specimen</tissue>
    </source>
</reference>
<comment type="caution">
    <text evidence="2">The sequence shown here is derived from an EMBL/GenBank/DDBJ whole genome shotgun (WGS) entry which is preliminary data.</text>
</comment>
<dbReference type="PANTHER" id="PTHR15323">
    <property type="entry name" value="D123 PROTEIN"/>
    <property type="match status" value="1"/>
</dbReference>
<dbReference type="EMBL" id="JAZGQO010000021">
    <property type="protein sequence ID" value="KAK6166624.1"/>
    <property type="molecule type" value="Genomic_DNA"/>
</dbReference>
<organism evidence="2 3">
    <name type="scientific">Patella caerulea</name>
    <name type="common">Rayed Mediterranean limpet</name>
    <dbReference type="NCBI Taxonomy" id="87958"/>
    <lineage>
        <taxon>Eukaryota</taxon>
        <taxon>Metazoa</taxon>
        <taxon>Spiralia</taxon>
        <taxon>Lophotrochozoa</taxon>
        <taxon>Mollusca</taxon>
        <taxon>Gastropoda</taxon>
        <taxon>Patellogastropoda</taxon>
        <taxon>Patelloidea</taxon>
        <taxon>Patellidae</taxon>
        <taxon>Patella</taxon>
    </lineage>
</organism>
<dbReference type="AlphaFoldDB" id="A0AAN8IYI2"/>
<evidence type="ECO:0000313" key="3">
    <source>
        <dbReference type="Proteomes" id="UP001347796"/>
    </source>
</evidence>
<protein>
    <recommendedName>
        <fullName evidence="4">Cell division cycle protein 123 homolog</fullName>
    </recommendedName>
</protein>
<accession>A0AAN8IYI2</accession>
<dbReference type="Proteomes" id="UP001347796">
    <property type="component" value="Unassembled WGS sequence"/>
</dbReference>
<dbReference type="GO" id="GO:0005737">
    <property type="term" value="C:cytoplasm"/>
    <property type="evidence" value="ECO:0007669"/>
    <property type="project" value="TreeGrafter"/>
</dbReference>
<gene>
    <name evidence="2" type="ORF">SNE40_023273</name>
</gene>
<evidence type="ECO:0008006" key="4">
    <source>
        <dbReference type="Google" id="ProtNLM"/>
    </source>
</evidence>
<sequence length="398" mass="46473">MLTLTIFENVNCTMYSVYGNRNNYTYFFDYFRSYLVIVMSSFLDDIRSAKLKKSAHATKDYSSPKLAGFTSSQEIKEYQNAVLDVNTELWQECLKDITFPSKYCPVSIEEAETFVRIFERMFKNLDAESISKIDFWTNLTPEEKTVIDNLSCKLDVVLQEVIRNSKEGCAFVKTSSRSPKDAPMAHGKFGDLYQSYLSKLSEEERNCENQQIVCLLKSAFEAMKVTSAREVMQLMLTSERIYQDMLLALEIKERYHENFVVREFVPIDVDMEFRAFVFDLELTAIAQYNYLIFSNRLLKEKDVILERLQNFYKEEVKTRITTKFPRHFIVDFAICKDKIWVIEINPFLVSTDSGLFSWEHERHLLEGKEGFQFRIVEKAKPGAKTMLPSGVKCLLSKK</sequence>
<keyword evidence="3" id="KW-1185">Reference proteome</keyword>
<evidence type="ECO:0000313" key="2">
    <source>
        <dbReference type="EMBL" id="KAK6166624.1"/>
    </source>
</evidence>
<comment type="similarity">
    <text evidence="1">Belongs to the CDC123 family.</text>
</comment>
<proteinExistence type="inferred from homology"/>